<keyword evidence="1" id="KW-0413">Isomerase</keyword>
<dbReference type="InterPro" id="IPR002701">
    <property type="entry name" value="CM_II_prokaryot"/>
</dbReference>
<dbReference type="EMBL" id="VSSQ01012514">
    <property type="protein sequence ID" value="MPM49415.1"/>
    <property type="molecule type" value="Genomic_DNA"/>
</dbReference>
<dbReference type="AlphaFoldDB" id="A0A645A8A1"/>
<accession>A0A645A8A1</accession>
<dbReference type="GO" id="GO:0009697">
    <property type="term" value="P:salicylic acid biosynthetic process"/>
    <property type="evidence" value="ECO:0007669"/>
    <property type="project" value="TreeGrafter"/>
</dbReference>
<dbReference type="GO" id="GO:0004106">
    <property type="term" value="F:chorismate mutase activity"/>
    <property type="evidence" value="ECO:0007669"/>
    <property type="project" value="InterPro"/>
</dbReference>
<dbReference type="Pfam" id="PF01817">
    <property type="entry name" value="CM_2"/>
    <property type="match status" value="1"/>
</dbReference>
<reference evidence="3" key="1">
    <citation type="submission" date="2019-08" db="EMBL/GenBank/DDBJ databases">
        <authorList>
            <person name="Kucharzyk K."/>
            <person name="Murdoch R.W."/>
            <person name="Higgins S."/>
            <person name="Loffler F."/>
        </authorList>
    </citation>
    <scope>NUCLEOTIDE SEQUENCE</scope>
</reference>
<dbReference type="GO" id="GO:0046417">
    <property type="term" value="P:chorismate metabolic process"/>
    <property type="evidence" value="ECO:0007669"/>
    <property type="project" value="InterPro"/>
</dbReference>
<gene>
    <name evidence="3" type="ORF">SDC9_96144</name>
</gene>
<name>A0A645A8A1_9ZZZZ</name>
<feature type="domain" description="Chorismate mutase" evidence="2">
    <location>
        <begin position="11"/>
        <end position="101"/>
    </location>
</feature>
<proteinExistence type="predicted"/>
<dbReference type="InterPro" id="IPR036263">
    <property type="entry name" value="Chorismate_II_sf"/>
</dbReference>
<dbReference type="InterPro" id="IPR036979">
    <property type="entry name" value="CM_dom_sf"/>
</dbReference>
<organism evidence="3">
    <name type="scientific">bioreactor metagenome</name>
    <dbReference type="NCBI Taxonomy" id="1076179"/>
    <lineage>
        <taxon>unclassified sequences</taxon>
        <taxon>metagenomes</taxon>
        <taxon>ecological metagenomes</taxon>
    </lineage>
</organism>
<comment type="caution">
    <text evidence="3">The sequence shown here is derived from an EMBL/GenBank/DDBJ whole genome shotgun (WGS) entry which is preliminary data.</text>
</comment>
<dbReference type="SMART" id="SM00830">
    <property type="entry name" value="CM_2"/>
    <property type="match status" value="1"/>
</dbReference>
<dbReference type="SUPFAM" id="SSF48600">
    <property type="entry name" value="Chorismate mutase II"/>
    <property type="match status" value="1"/>
</dbReference>
<sequence length="120" mass="13480">MKKMARAIDKVANCETMNDVRAGVNALDDVLVPLLVERSGYMTQAAKVKNDENLVFDQDRIDAIIERVRPQAEREGGNADLIERIYRAMIACYIDYEHEELARLRAEGLKPRNSQGSAAS</sequence>
<dbReference type="PROSITE" id="PS51168">
    <property type="entry name" value="CHORISMATE_MUT_2"/>
    <property type="match status" value="1"/>
</dbReference>
<dbReference type="PANTHER" id="PTHR38041:SF1">
    <property type="entry name" value="CHORISMATE MUTASE"/>
    <property type="match status" value="1"/>
</dbReference>
<dbReference type="InterPro" id="IPR051331">
    <property type="entry name" value="Chorismate_mutase-related"/>
</dbReference>
<protein>
    <recommendedName>
        <fullName evidence="2">Chorismate mutase domain-containing protein</fullName>
    </recommendedName>
</protein>
<dbReference type="PANTHER" id="PTHR38041">
    <property type="entry name" value="CHORISMATE MUTASE"/>
    <property type="match status" value="1"/>
</dbReference>
<dbReference type="Gene3D" id="1.20.59.10">
    <property type="entry name" value="Chorismate mutase"/>
    <property type="match status" value="1"/>
</dbReference>
<evidence type="ECO:0000256" key="1">
    <source>
        <dbReference type="ARBA" id="ARBA00023235"/>
    </source>
</evidence>
<evidence type="ECO:0000259" key="2">
    <source>
        <dbReference type="PROSITE" id="PS51168"/>
    </source>
</evidence>
<evidence type="ECO:0000313" key="3">
    <source>
        <dbReference type="EMBL" id="MPM49415.1"/>
    </source>
</evidence>